<comment type="caution">
    <text evidence="1">The sequence shown here is derived from an EMBL/GenBank/DDBJ whole genome shotgun (WGS) entry which is preliminary data.</text>
</comment>
<gene>
    <name evidence="1" type="ORF">M5K25_000506</name>
</gene>
<sequence>MKRKKVSTYSSSSLMIITILFFENRRKTSSMYFSQARGVDKDFAKRNVTSIGLLYMRISLLKLFISMDFSWKRILQIDEVLL</sequence>
<dbReference type="Proteomes" id="UP001552299">
    <property type="component" value="Unassembled WGS sequence"/>
</dbReference>
<organism evidence="1 2">
    <name type="scientific">Dendrobium thyrsiflorum</name>
    <name type="common">Pinecone-like raceme dendrobium</name>
    <name type="synonym">Orchid</name>
    <dbReference type="NCBI Taxonomy" id="117978"/>
    <lineage>
        <taxon>Eukaryota</taxon>
        <taxon>Viridiplantae</taxon>
        <taxon>Streptophyta</taxon>
        <taxon>Embryophyta</taxon>
        <taxon>Tracheophyta</taxon>
        <taxon>Spermatophyta</taxon>
        <taxon>Magnoliopsida</taxon>
        <taxon>Liliopsida</taxon>
        <taxon>Asparagales</taxon>
        <taxon>Orchidaceae</taxon>
        <taxon>Epidendroideae</taxon>
        <taxon>Malaxideae</taxon>
        <taxon>Dendrobiinae</taxon>
        <taxon>Dendrobium</taxon>
    </lineage>
</organism>
<evidence type="ECO:0000313" key="2">
    <source>
        <dbReference type="Proteomes" id="UP001552299"/>
    </source>
</evidence>
<accession>A0ABD0VU56</accession>
<evidence type="ECO:0000313" key="1">
    <source>
        <dbReference type="EMBL" id="KAL0928604.1"/>
    </source>
</evidence>
<keyword evidence="2" id="KW-1185">Reference proteome</keyword>
<name>A0ABD0VU56_DENTH</name>
<dbReference type="EMBL" id="JANQDX010000001">
    <property type="protein sequence ID" value="KAL0928604.1"/>
    <property type="molecule type" value="Genomic_DNA"/>
</dbReference>
<reference evidence="1 2" key="1">
    <citation type="journal article" date="2024" name="Plant Biotechnol. J.">
        <title>Dendrobium thyrsiflorum genome and its molecular insights into genes involved in important horticultural traits.</title>
        <authorList>
            <person name="Chen B."/>
            <person name="Wang J.Y."/>
            <person name="Zheng P.J."/>
            <person name="Li K.L."/>
            <person name="Liang Y.M."/>
            <person name="Chen X.F."/>
            <person name="Zhang C."/>
            <person name="Zhao X."/>
            <person name="He X."/>
            <person name="Zhang G.Q."/>
            <person name="Liu Z.J."/>
            <person name="Xu Q."/>
        </authorList>
    </citation>
    <scope>NUCLEOTIDE SEQUENCE [LARGE SCALE GENOMIC DNA]</scope>
    <source>
        <strain evidence="1">GZMU011</strain>
    </source>
</reference>
<dbReference type="AlphaFoldDB" id="A0ABD0VU56"/>
<proteinExistence type="predicted"/>
<protein>
    <submittedName>
        <fullName evidence="1">Uncharacterized protein</fullName>
    </submittedName>
</protein>